<dbReference type="EMBL" id="CAJJDP010000083">
    <property type="protein sequence ID" value="CAD8184778.1"/>
    <property type="molecule type" value="Genomic_DNA"/>
</dbReference>
<gene>
    <name evidence="2" type="ORF">POCTA_138.1.T0840064</name>
</gene>
<evidence type="ECO:0000313" key="3">
    <source>
        <dbReference type="Proteomes" id="UP000683925"/>
    </source>
</evidence>
<dbReference type="OrthoDB" id="320594at2759"/>
<organism evidence="2 3">
    <name type="scientific">Paramecium octaurelia</name>
    <dbReference type="NCBI Taxonomy" id="43137"/>
    <lineage>
        <taxon>Eukaryota</taxon>
        <taxon>Sar</taxon>
        <taxon>Alveolata</taxon>
        <taxon>Ciliophora</taxon>
        <taxon>Intramacronucleata</taxon>
        <taxon>Oligohymenophorea</taxon>
        <taxon>Peniculida</taxon>
        <taxon>Parameciidae</taxon>
        <taxon>Paramecium</taxon>
    </lineage>
</organism>
<accession>A0A8S1W340</accession>
<evidence type="ECO:0000313" key="2">
    <source>
        <dbReference type="EMBL" id="CAD8184778.1"/>
    </source>
</evidence>
<feature type="compositionally biased region" description="Polar residues" evidence="1">
    <location>
        <begin position="66"/>
        <end position="89"/>
    </location>
</feature>
<proteinExistence type="predicted"/>
<dbReference type="AlphaFoldDB" id="A0A8S1W340"/>
<evidence type="ECO:0000256" key="1">
    <source>
        <dbReference type="SAM" id="MobiDB-lite"/>
    </source>
</evidence>
<protein>
    <submittedName>
        <fullName evidence="2">Uncharacterized protein</fullName>
    </submittedName>
</protein>
<comment type="caution">
    <text evidence="2">The sequence shown here is derived from an EMBL/GenBank/DDBJ whole genome shotgun (WGS) entry which is preliminary data.</text>
</comment>
<feature type="region of interest" description="Disordered" evidence="1">
    <location>
        <begin position="66"/>
        <end position="99"/>
    </location>
</feature>
<name>A0A8S1W340_PAROT</name>
<reference evidence="2" key="1">
    <citation type="submission" date="2021-01" db="EMBL/GenBank/DDBJ databases">
        <authorList>
            <consortium name="Genoscope - CEA"/>
            <person name="William W."/>
        </authorList>
    </citation>
    <scope>NUCLEOTIDE SEQUENCE</scope>
</reference>
<keyword evidence="3" id="KW-1185">Reference proteome</keyword>
<dbReference type="Proteomes" id="UP000683925">
    <property type="component" value="Unassembled WGS sequence"/>
</dbReference>
<sequence>MQGFHESDKLCQEHPNTAFRRFQRQPTLCCTIRTSAQLNENGTDQITSNQNKIDLVSVNRRSIQSVGNVQNRQKTIIQERTTKNQSSIPNELESNKNGF</sequence>